<dbReference type="SUPFAM" id="SSF63712">
    <property type="entry name" value="Nicotinic receptor ligand binding domain-like"/>
    <property type="match status" value="1"/>
</dbReference>
<feature type="non-terminal residue" evidence="2">
    <location>
        <position position="1"/>
    </location>
</feature>
<protein>
    <recommendedName>
        <fullName evidence="1">Neurotransmitter-gated ion-channel ligand-binding domain-containing protein</fullName>
    </recommendedName>
</protein>
<dbReference type="Proteomes" id="UP001328107">
    <property type="component" value="Unassembled WGS sequence"/>
</dbReference>
<dbReference type="Gene3D" id="2.70.170.10">
    <property type="entry name" value="Neurotransmitter-gated ion-channel ligand-binding domain"/>
    <property type="match status" value="1"/>
</dbReference>
<name>A0AAN5D600_9BILA</name>
<organism evidence="2 3">
    <name type="scientific">Pristionchus mayeri</name>
    <dbReference type="NCBI Taxonomy" id="1317129"/>
    <lineage>
        <taxon>Eukaryota</taxon>
        <taxon>Metazoa</taxon>
        <taxon>Ecdysozoa</taxon>
        <taxon>Nematoda</taxon>
        <taxon>Chromadorea</taxon>
        <taxon>Rhabditida</taxon>
        <taxon>Rhabditina</taxon>
        <taxon>Diplogasteromorpha</taxon>
        <taxon>Diplogasteroidea</taxon>
        <taxon>Neodiplogasteridae</taxon>
        <taxon>Pristionchus</taxon>
    </lineage>
</organism>
<gene>
    <name evidence="2" type="ORF">PMAYCL1PPCAC_27588</name>
</gene>
<feature type="domain" description="Neurotransmitter-gated ion-channel ligand-binding" evidence="1">
    <location>
        <begin position="11"/>
        <end position="104"/>
    </location>
</feature>
<sequence length="107" mass="12630">ADFKPYWKTMKQLQADLFKDYDETLSPYSTKDSNYSWNDEGGMARITLIRSKLLSVHEREQSFSTATGVIMEWYDPRLSWNPEEYGNISHLYIRRGKVWMPAIVPCE</sequence>
<reference evidence="3" key="1">
    <citation type="submission" date="2022-10" db="EMBL/GenBank/DDBJ databases">
        <title>Genome assembly of Pristionchus species.</title>
        <authorList>
            <person name="Yoshida K."/>
            <person name="Sommer R.J."/>
        </authorList>
    </citation>
    <scope>NUCLEOTIDE SEQUENCE [LARGE SCALE GENOMIC DNA]</scope>
    <source>
        <strain evidence="3">RS5460</strain>
    </source>
</reference>
<dbReference type="InterPro" id="IPR006202">
    <property type="entry name" value="Neur_chan_lig-bd"/>
</dbReference>
<accession>A0AAN5D600</accession>
<proteinExistence type="predicted"/>
<dbReference type="EMBL" id="BTRK01000006">
    <property type="protein sequence ID" value="GMR57393.1"/>
    <property type="molecule type" value="Genomic_DNA"/>
</dbReference>
<comment type="caution">
    <text evidence="2">The sequence shown here is derived from an EMBL/GenBank/DDBJ whole genome shotgun (WGS) entry which is preliminary data.</text>
</comment>
<dbReference type="AlphaFoldDB" id="A0AAN5D600"/>
<dbReference type="GO" id="GO:0005230">
    <property type="term" value="F:extracellular ligand-gated monoatomic ion channel activity"/>
    <property type="evidence" value="ECO:0007669"/>
    <property type="project" value="InterPro"/>
</dbReference>
<keyword evidence="3" id="KW-1185">Reference proteome</keyword>
<evidence type="ECO:0000313" key="2">
    <source>
        <dbReference type="EMBL" id="GMR57393.1"/>
    </source>
</evidence>
<evidence type="ECO:0000259" key="1">
    <source>
        <dbReference type="Pfam" id="PF02931"/>
    </source>
</evidence>
<dbReference type="InterPro" id="IPR036734">
    <property type="entry name" value="Neur_chan_lig-bd_sf"/>
</dbReference>
<dbReference type="GO" id="GO:0016020">
    <property type="term" value="C:membrane"/>
    <property type="evidence" value="ECO:0007669"/>
    <property type="project" value="InterPro"/>
</dbReference>
<dbReference type="Pfam" id="PF02931">
    <property type="entry name" value="Neur_chan_LBD"/>
    <property type="match status" value="1"/>
</dbReference>
<feature type="non-terminal residue" evidence="2">
    <location>
        <position position="107"/>
    </location>
</feature>
<evidence type="ECO:0000313" key="3">
    <source>
        <dbReference type="Proteomes" id="UP001328107"/>
    </source>
</evidence>